<dbReference type="OrthoDB" id="1442221at2"/>
<dbReference type="AlphaFoldDB" id="A0A0H4P9S3"/>
<reference evidence="1 2" key="1">
    <citation type="submission" date="2015-07" db="EMBL/GenBank/DDBJ databases">
        <authorList>
            <person name="Kim K.M."/>
        </authorList>
    </citation>
    <scope>NUCLEOTIDE SEQUENCE [LARGE SCALE GENOMIC DNA]</scope>
    <source>
        <strain evidence="1 2">KCTC 12363</strain>
    </source>
</reference>
<evidence type="ECO:0000313" key="2">
    <source>
        <dbReference type="Proteomes" id="UP000036520"/>
    </source>
</evidence>
<keyword evidence="2" id="KW-1185">Reference proteome</keyword>
<proteinExistence type="predicted"/>
<dbReference type="RefSeq" id="WP_048641332.1">
    <property type="nucleotide sequence ID" value="NZ_CP012040.1"/>
</dbReference>
<accession>A0A0H4P9S3</accession>
<name>A0A0H4P9S3_9BACT</name>
<evidence type="ECO:0000313" key="1">
    <source>
        <dbReference type="EMBL" id="AKP50934.1"/>
    </source>
</evidence>
<organism evidence="1 2">
    <name type="scientific">Cyclobacterium amurskyense</name>
    <dbReference type="NCBI Taxonomy" id="320787"/>
    <lineage>
        <taxon>Bacteria</taxon>
        <taxon>Pseudomonadati</taxon>
        <taxon>Bacteroidota</taxon>
        <taxon>Cytophagia</taxon>
        <taxon>Cytophagales</taxon>
        <taxon>Cyclobacteriaceae</taxon>
        <taxon>Cyclobacterium</taxon>
    </lineage>
</organism>
<dbReference type="EMBL" id="CP012040">
    <property type="protein sequence ID" value="AKP50934.1"/>
    <property type="molecule type" value="Genomic_DNA"/>
</dbReference>
<sequence length="180" mass="20241">MRIPIIISVLILCLSSCKEKTEKLSEPNKEKTELRVELTEKVDLTKVPDSLELIANKSLTGDFNGDNKTDFASIVKNKNNQKIGVLIIHNSENQESFVFGAGQEIDNMTDLNWIEIFKIIPKGEIVAPELVDEETGDLLGPDDSQNFKLIGNGIYMSVTETHGGGIIFWNGKEYKWYHIE</sequence>
<dbReference type="KEGG" id="camu:CA2015_1496"/>
<protein>
    <submittedName>
        <fullName evidence="1">Uncharacterized protein</fullName>
    </submittedName>
</protein>
<dbReference type="Proteomes" id="UP000036520">
    <property type="component" value="Chromosome"/>
</dbReference>
<gene>
    <name evidence="1" type="ORF">CA2015_1496</name>
</gene>